<dbReference type="STRING" id="9258.ENSOANP00000011042"/>
<feature type="domain" description="Lipocalin/cytosolic fatty-acid binding" evidence="3">
    <location>
        <begin position="34"/>
        <end position="173"/>
    </location>
</feature>
<dbReference type="HOGENOM" id="CLU_094061_3_0_1"/>
<organism evidence="4 5">
    <name type="scientific">Ornithorhynchus anatinus</name>
    <name type="common">Duckbill platypus</name>
    <dbReference type="NCBI Taxonomy" id="9258"/>
    <lineage>
        <taxon>Eukaryota</taxon>
        <taxon>Metazoa</taxon>
        <taxon>Chordata</taxon>
        <taxon>Craniata</taxon>
        <taxon>Vertebrata</taxon>
        <taxon>Euteleostomi</taxon>
        <taxon>Mammalia</taxon>
        <taxon>Monotremata</taxon>
        <taxon>Ornithorhynchidae</taxon>
        <taxon>Ornithorhynchus</taxon>
    </lineage>
</organism>
<dbReference type="Ensembl" id="ENSOANT00000011044.2">
    <property type="protein sequence ID" value="ENSOANP00000011042.2"/>
    <property type="gene ID" value="ENSOANG00000006931.2"/>
</dbReference>
<comment type="similarity">
    <text evidence="1">Belongs to the calycin superfamily. Lipocalin family.</text>
</comment>
<feature type="chain" id="PRO_5027832841" description="Lipocalin/cytosolic fatty-acid binding domain-containing protein" evidence="2">
    <location>
        <begin position="20"/>
        <end position="190"/>
    </location>
</feature>
<dbReference type="PRINTS" id="PR01254">
    <property type="entry name" value="PGNDSYNTHASE"/>
</dbReference>
<dbReference type="PANTHER" id="PTHR11430">
    <property type="entry name" value="LIPOCALIN"/>
    <property type="match status" value="1"/>
</dbReference>
<reference evidence="4" key="1">
    <citation type="submission" date="2025-08" db="UniProtKB">
        <authorList>
            <consortium name="Ensembl"/>
        </authorList>
    </citation>
    <scope>IDENTIFICATION</scope>
    <source>
        <strain evidence="4">Glennie</strain>
    </source>
</reference>
<proteinExistence type="inferred from homology"/>
<evidence type="ECO:0000256" key="2">
    <source>
        <dbReference type="SAM" id="SignalP"/>
    </source>
</evidence>
<reference evidence="4" key="2">
    <citation type="submission" date="2025-09" db="UniProtKB">
        <authorList>
            <consortium name="Ensembl"/>
        </authorList>
    </citation>
    <scope>IDENTIFICATION</scope>
    <source>
        <strain evidence="4">Glennie</strain>
    </source>
</reference>
<dbReference type="Gene3D" id="2.40.128.20">
    <property type="match status" value="1"/>
</dbReference>
<evidence type="ECO:0000313" key="4">
    <source>
        <dbReference type="Ensembl" id="ENSOANP00000011042.2"/>
    </source>
</evidence>
<keyword evidence="2" id="KW-0732">Signal</keyword>
<dbReference type="Pfam" id="PF00061">
    <property type="entry name" value="Lipocalin"/>
    <property type="match status" value="1"/>
</dbReference>
<dbReference type="GeneTree" id="ENSGT01050000244868"/>
<evidence type="ECO:0000256" key="1">
    <source>
        <dbReference type="ARBA" id="ARBA00006889"/>
    </source>
</evidence>
<feature type="signal peptide" evidence="2">
    <location>
        <begin position="1"/>
        <end position="19"/>
    </location>
</feature>
<dbReference type="PANTHER" id="PTHR11430:SF77">
    <property type="entry name" value="LIPOCALIN-LIKE 1 PROTEIN"/>
    <property type="match status" value="1"/>
</dbReference>
<dbReference type="FunCoup" id="F7EHI5">
    <property type="interactions" value="9"/>
</dbReference>
<accession>F7EHI5</accession>
<dbReference type="InterPro" id="IPR000566">
    <property type="entry name" value="Lipocln_cytosolic_FA-bd_dom"/>
</dbReference>
<dbReference type="eggNOG" id="ENOG502S0P6">
    <property type="taxonomic scope" value="Eukaryota"/>
</dbReference>
<protein>
    <recommendedName>
        <fullName evidence="3">Lipocalin/cytosolic fatty-acid binding domain-containing protein</fullName>
    </recommendedName>
</protein>
<evidence type="ECO:0000313" key="5">
    <source>
        <dbReference type="Proteomes" id="UP000002279"/>
    </source>
</evidence>
<dbReference type="InParanoid" id="F7EHI5"/>
<name>F7EHI5_ORNAN</name>
<dbReference type="GO" id="GO:0036094">
    <property type="term" value="F:small molecule binding"/>
    <property type="evidence" value="ECO:0007669"/>
    <property type="project" value="InterPro"/>
</dbReference>
<dbReference type="PRINTS" id="PR00179">
    <property type="entry name" value="LIPOCALIN"/>
</dbReference>
<keyword evidence="5" id="KW-1185">Reference proteome</keyword>
<dbReference type="Proteomes" id="UP000002279">
    <property type="component" value="Unplaced"/>
</dbReference>
<dbReference type="SUPFAM" id="SSF50814">
    <property type="entry name" value="Lipocalins"/>
    <property type="match status" value="1"/>
</dbReference>
<dbReference type="OMA" id="GGCQKVD"/>
<dbReference type="AlphaFoldDB" id="F7EHI5"/>
<evidence type="ECO:0000259" key="3">
    <source>
        <dbReference type="Pfam" id="PF00061"/>
    </source>
</evidence>
<dbReference type="InterPro" id="IPR012674">
    <property type="entry name" value="Calycin"/>
</dbReference>
<sequence>MKILLLSAVVGLLWGLRVGAEIGTQPNFDANKFSGMWNIIVMGSNDKVFLSKKDSMKMATAMVTPASNGDLNIKFGFPNPKGGCQIIDSVFVKGAVPGQFSDADFNQKKIHVVKTDYKRYAILYMQVERDGVTSNMLQLYSRTQDVSPEGLKKFKDFYPTVGLRDDMMAMLPKSGPWLNPDGDCPFPVRS</sequence>
<dbReference type="InterPro" id="IPR002345">
    <property type="entry name" value="Lipocalin"/>
</dbReference>